<dbReference type="Proteomes" id="UP000470771">
    <property type="component" value="Unassembled WGS sequence"/>
</dbReference>
<reference evidence="1 2" key="1">
    <citation type="submission" date="2019-12" db="EMBL/GenBank/DDBJ databases">
        <authorList>
            <person name="Zhao J."/>
        </authorList>
    </citation>
    <scope>NUCLEOTIDE SEQUENCE [LARGE SCALE GENOMIC DNA]</scope>
    <source>
        <strain evidence="1 2">S-15</strain>
    </source>
</reference>
<proteinExistence type="predicted"/>
<organism evidence="1 2">
    <name type="scientific">Acidiluteibacter ferrifornacis</name>
    <dbReference type="NCBI Taxonomy" id="2692424"/>
    <lineage>
        <taxon>Bacteria</taxon>
        <taxon>Pseudomonadati</taxon>
        <taxon>Bacteroidota</taxon>
        <taxon>Flavobacteriia</taxon>
        <taxon>Flavobacteriales</taxon>
        <taxon>Cryomorphaceae</taxon>
        <taxon>Acidiluteibacter</taxon>
    </lineage>
</organism>
<dbReference type="InterPro" id="IPR036567">
    <property type="entry name" value="RHF-like"/>
</dbReference>
<accession>A0A6N9NN11</accession>
<evidence type="ECO:0000313" key="1">
    <source>
        <dbReference type="EMBL" id="NBG66600.1"/>
    </source>
</evidence>
<keyword evidence="2" id="KW-1185">Reference proteome</keyword>
<dbReference type="EMBL" id="WWNE01000008">
    <property type="protein sequence ID" value="NBG66600.1"/>
    <property type="molecule type" value="Genomic_DNA"/>
</dbReference>
<protein>
    <submittedName>
        <fullName evidence="1">Ribosome-associated translation inhibitor RaiA</fullName>
    </submittedName>
</protein>
<name>A0A6N9NN11_9FLAO</name>
<comment type="caution">
    <text evidence="1">The sequence shown here is derived from an EMBL/GenBank/DDBJ whole genome shotgun (WGS) entry which is preliminary data.</text>
</comment>
<sequence>MDVKLNVRSVHFDADQKLIDFIQEKINKLSQYFDKIIDADVYLKLENVSNLENKTVEIRVNIPGNDLFAKKTSKSFEESTDEVTEALRRQIKRHKEKVRG</sequence>
<dbReference type="Gene3D" id="3.30.160.100">
    <property type="entry name" value="Ribosome hibernation promotion factor-like"/>
    <property type="match status" value="1"/>
</dbReference>
<dbReference type="NCBIfam" id="TIGR00741">
    <property type="entry name" value="yfiA"/>
    <property type="match status" value="1"/>
</dbReference>
<dbReference type="CDD" id="cd00552">
    <property type="entry name" value="RaiA"/>
    <property type="match status" value="1"/>
</dbReference>
<evidence type="ECO:0000313" key="2">
    <source>
        <dbReference type="Proteomes" id="UP000470771"/>
    </source>
</evidence>
<dbReference type="InterPro" id="IPR003489">
    <property type="entry name" value="RHF/RaiA"/>
</dbReference>
<dbReference type="SUPFAM" id="SSF69754">
    <property type="entry name" value="Ribosome binding protein Y (YfiA homologue)"/>
    <property type="match status" value="1"/>
</dbReference>
<dbReference type="Pfam" id="PF02482">
    <property type="entry name" value="Ribosomal_S30AE"/>
    <property type="match status" value="1"/>
</dbReference>
<gene>
    <name evidence="1" type="primary">raiA</name>
    <name evidence="1" type="ORF">GQN54_10765</name>
</gene>
<dbReference type="AlphaFoldDB" id="A0A6N9NN11"/>
<dbReference type="RefSeq" id="WP_160633557.1">
    <property type="nucleotide sequence ID" value="NZ_WWNE01000008.1"/>
</dbReference>